<protein>
    <submittedName>
        <fullName evidence="2">Uncharacterized protein</fullName>
    </submittedName>
</protein>
<name>A0A0N9HTY4_9PSEU</name>
<accession>A0A0N9HTY4</accession>
<dbReference type="Proteomes" id="UP000063699">
    <property type="component" value="Chromosome"/>
</dbReference>
<evidence type="ECO:0000313" key="3">
    <source>
        <dbReference type="Proteomes" id="UP000063699"/>
    </source>
</evidence>
<proteinExistence type="predicted"/>
<reference evidence="2 3" key="1">
    <citation type="submission" date="2015-07" db="EMBL/GenBank/DDBJ databases">
        <title>Genome sequencing of Kibdelosporangium phytohabitans.</title>
        <authorList>
            <person name="Qin S."/>
            <person name="Xing K."/>
        </authorList>
    </citation>
    <scope>NUCLEOTIDE SEQUENCE [LARGE SCALE GENOMIC DNA]</scope>
    <source>
        <strain evidence="2 3">KLBMP1111</strain>
    </source>
</reference>
<dbReference type="EMBL" id="CP012752">
    <property type="protein sequence ID" value="ALG08641.1"/>
    <property type="molecule type" value="Genomic_DNA"/>
</dbReference>
<keyword evidence="3" id="KW-1185">Reference proteome</keyword>
<sequence>MTYFFVKGAKRFEMSHRYAGLLWGVITSGILVLLFGPVDGPGAVLDILVFLSTFAMGSY</sequence>
<dbReference type="STRING" id="860235.AOZ06_18490"/>
<dbReference type="KEGG" id="kphy:AOZ06_18490"/>
<evidence type="ECO:0000313" key="2">
    <source>
        <dbReference type="EMBL" id="ALG08641.1"/>
    </source>
</evidence>
<keyword evidence="1" id="KW-0472">Membrane</keyword>
<gene>
    <name evidence="2" type="ORF">AOZ06_18490</name>
</gene>
<keyword evidence="1" id="KW-0812">Transmembrane</keyword>
<dbReference type="AlphaFoldDB" id="A0A0N9HTY4"/>
<organism evidence="2 3">
    <name type="scientific">Kibdelosporangium phytohabitans</name>
    <dbReference type="NCBI Taxonomy" id="860235"/>
    <lineage>
        <taxon>Bacteria</taxon>
        <taxon>Bacillati</taxon>
        <taxon>Actinomycetota</taxon>
        <taxon>Actinomycetes</taxon>
        <taxon>Pseudonocardiales</taxon>
        <taxon>Pseudonocardiaceae</taxon>
        <taxon>Kibdelosporangium</taxon>
    </lineage>
</organism>
<keyword evidence="1" id="KW-1133">Transmembrane helix</keyword>
<evidence type="ECO:0000256" key="1">
    <source>
        <dbReference type="SAM" id="Phobius"/>
    </source>
</evidence>
<feature type="transmembrane region" description="Helical" evidence="1">
    <location>
        <begin position="20"/>
        <end position="38"/>
    </location>
</feature>
<dbReference type="RefSeq" id="WP_054290548.1">
    <property type="nucleotide sequence ID" value="NZ_CP012752.1"/>
</dbReference>